<dbReference type="InterPro" id="IPR013860">
    <property type="entry name" value="AreA_GATA"/>
</dbReference>
<feature type="region of interest" description="Disordered" evidence="9">
    <location>
        <begin position="781"/>
        <end position="808"/>
    </location>
</feature>
<dbReference type="PROSITE" id="PS00344">
    <property type="entry name" value="GATA_ZN_FINGER_1"/>
    <property type="match status" value="1"/>
</dbReference>
<organism evidence="11 12">
    <name type="scientific">Naematelia encephala</name>
    <dbReference type="NCBI Taxonomy" id="71784"/>
    <lineage>
        <taxon>Eukaryota</taxon>
        <taxon>Fungi</taxon>
        <taxon>Dikarya</taxon>
        <taxon>Basidiomycota</taxon>
        <taxon>Agaricomycotina</taxon>
        <taxon>Tremellomycetes</taxon>
        <taxon>Tremellales</taxon>
        <taxon>Naemateliaceae</taxon>
        <taxon>Naematelia</taxon>
    </lineage>
</organism>
<sequence>MDKLPWRTTSGGKKGPFTVDSGGGPSKRNSPHGASVPERPPSASSSRHSNPPTPMMSPASAHRANFAHPANPAQPFAIPQGRQSREGSLHVSNDFSSIATTPTPVTPVETFNAGPNRNAFSPGVASSSFAAQYAASRATRPPQLSTTPLDPPPSPWTGHSANNTGISFDWSTSPNVSWLTSNGPSEELKGMAEAFDPSVFSSLADLIEQTQAKTIQPGSTPFNFMGALDPPSQSTSPAQVGSQGNSSLLSRRMQGPGASKSSTPGSFQSASSFSTSHQGNTPANQFMPESSPAHGSTPLTSYNMQYSNMPKAHPGSFPHWPERQVAFAETPATTPGGSDFGAVSPFDNYSGPSRPQGPIQPVRQEAPQNPGSTYQSPASYSAAASTTHTPAMSSDPSGQDGQLPNALPSDWPTDINLASLPPLPPGLAVGHLAQYGPVGLEMAIRMGMGIGMGLGQQAQQITTGPWPSSTSSATPNSNSTSSPEANLSKSGAKKDSVTDLLADDFLNGRLPSTPLTTPPTASSNGLASFPTSRRPSQSEMTSPIHIDLAAAEELAKTDPLAAQVWKAYAKARETMPNGQRMENLTWRMMHLTLRRQEELAAIKEAEEREQARQATEKSSDGENQQQPEGEKESPRDKTEKDKTEGQGEKTDQDKSSSSTPVEAERGRSKGKSRVVGFQKAGTPDADSMDIDWRAASRSQSRMQIDWRAGSRSRSRSAFAGNRVALARGSEEHAQSLLSQDEVAEQQQVAAMANINMSLPAGVLEWSGGNAELDFSASHQSSFQTNGTYHTSHQSSDSSEQQARSSDSPFDFDQAVRAAEAYDMYAQTAPANGHTSTLSHLTMSLASGGKDRAAHLPGINGPGLYSQNEENFHPQYGFLPRRVRKTSFDHTLRPTIEEEDEMPPPPTPNPRKRQADASPYGAQEQALPEGDSGFPSTNFTFNYPQSYDTFFDLAAASAATPSGGANGVSPHGTEVTNVDGVDQDWANQANAALQSAYGSPSNFVIDPSLTMPNMPTPTGDNPFDFQQLMHLYLNANAAASPFTHINPSQVLGGVPNGPPGPVVDYPSNPSQAASPQSVAPTPVPSTVRPLPKVVGGKPIEARIHPPAGPQRSNSSPNLQSMKVPTMTPSNSAKGHGRHASASTTAKKGVKSRPTTPGSDSDGTGPGSVIPTGPNGESPTICTNCQTTNTPLWRRDPEGQPLCNACGLFYKLHGVVRPLSLKTDVIKKRNRAQPPNKENGGPARKNSTVKGTKAKSAAAGGKKQRRASADAATIAAQPAPEASSPPEEGFQNPLPQALTMTSF</sequence>
<feature type="compositionally biased region" description="Basic and acidic residues" evidence="9">
    <location>
        <begin position="628"/>
        <end position="654"/>
    </location>
</feature>
<dbReference type="GO" id="GO:0005634">
    <property type="term" value="C:nucleus"/>
    <property type="evidence" value="ECO:0007669"/>
    <property type="project" value="UniProtKB-SubCell"/>
</dbReference>
<feature type="region of interest" description="Disordered" evidence="9">
    <location>
        <begin position="1049"/>
        <end position="1178"/>
    </location>
</feature>
<dbReference type="STRING" id="71784.A0A1Y2BDD2"/>
<dbReference type="PANTHER" id="PTHR10071:SF281">
    <property type="entry name" value="BOX A-BINDING FACTOR-RELATED"/>
    <property type="match status" value="1"/>
</dbReference>
<dbReference type="InterPro" id="IPR039355">
    <property type="entry name" value="Transcription_factor_GATA"/>
</dbReference>
<evidence type="ECO:0000256" key="4">
    <source>
        <dbReference type="ARBA" id="ARBA00022833"/>
    </source>
</evidence>
<dbReference type="EMBL" id="MCFC01000009">
    <property type="protein sequence ID" value="ORY32497.1"/>
    <property type="molecule type" value="Genomic_DNA"/>
</dbReference>
<comment type="caution">
    <text evidence="11">The sequence shown here is derived from an EMBL/GenBank/DDBJ whole genome shotgun (WGS) entry which is preliminary data.</text>
</comment>
<feature type="region of interest" description="Disordered" evidence="9">
    <location>
        <begin position="508"/>
        <end position="541"/>
    </location>
</feature>
<feature type="region of interest" description="Disordered" evidence="9">
    <location>
        <begin position="456"/>
        <end position="494"/>
    </location>
</feature>
<keyword evidence="2" id="KW-0479">Metal-binding</keyword>
<feature type="compositionally biased region" description="Low complexity" evidence="9">
    <location>
        <begin position="1061"/>
        <end position="1086"/>
    </location>
</feature>
<dbReference type="GO" id="GO:0000981">
    <property type="term" value="F:DNA-binding transcription factor activity, RNA polymerase II-specific"/>
    <property type="evidence" value="ECO:0007669"/>
    <property type="project" value="TreeGrafter"/>
</dbReference>
<feature type="compositionally biased region" description="Low complexity" evidence="9">
    <location>
        <begin position="456"/>
        <end position="486"/>
    </location>
</feature>
<evidence type="ECO:0000313" key="11">
    <source>
        <dbReference type="EMBL" id="ORY32497.1"/>
    </source>
</evidence>
<dbReference type="PRINTS" id="PR00619">
    <property type="entry name" value="GATAZNFINGER"/>
</dbReference>
<evidence type="ECO:0000256" key="2">
    <source>
        <dbReference type="ARBA" id="ARBA00022723"/>
    </source>
</evidence>
<dbReference type="GO" id="GO:0045944">
    <property type="term" value="P:positive regulation of transcription by RNA polymerase II"/>
    <property type="evidence" value="ECO:0007669"/>
    <property type="project" value="TreeGrafter"/>
</dbReference>
<dbReference type="GO" id="GO:0000122">
    <property type="term" value="P:negative regulation of transcription by RNA polymerase II"/>
    <property type="evidence" value="ECO:0007669"/>
    <property type="project" value="TreeGrafter"/>
</dbReference>
<feature type="compositionally biased region" description="Low complexity" evidence="9">
    <location>
        <begin position="510"/>
        <end position="523"/>
    </location>
</feature>
<feature type="region of interest" description="Disordered" evidence="9">
    <location>
        <begin position="606"/>
        <end position="717"/>
    </location>
</feature>
<evidence type="ECO:0000256" key="8">
    <source>
        <dbReference type="PROSITE-ProRule" id="PRU00094"/>
    </source>
</evidence>
<protein>
    <recommendedName>
        <fullName evidence="10">GATA-type domain-containing protein</fullName>
    </recommendedName>
</protein>
<feature type="compositionally biased region" description="Polar residues" evidence="9">
    <location>
        <begin position="781"/>
        <end position="792"/>
    </location>
</feature>
<dbReference type="SMART" id="SM00401">
    <property type="entry name" value="ZnF_GATA"/>
    <property type="match status" value="1"/>
</dbReference>
<feature type="region of interest" description="Disordered" evidence="9">
    <location>
        <begin position="330"/>
        <end position="410"/>
    </location>
</feature>
<name>A0A1Y2BDD2_9TREE</name>
<dbReference type="SUPFAM" id="SSF57716">
    <property type="entry name" value="Glucocorticoid receptor-like (DNA-binding domain)"/>
    <property type="match status" value="1"/>
</dbReference>
<feature type="compositionally biased region" description="Low complexity" evidence="9">
    <location>
        <begin position="261"/>
        <end position="279"/>
    </location>
</feature>
<feature type="compositionally biased region" description="Low complexity" evidence="9">
    <location>
        <begin position="1267"/>
        <end position="1286"/>
    </location>
</feature>
<accession>A0A1Y2BDD2</accession>
<feature type="region of interest" description="Disordered" evidence="9">
    <location>
        <begin position="1"/>
        <end position="88"/>
    </location>
</feature>
<proteinExistence type="predicted"/>
<keyword evidence="4" id="KW-0862">Zinc</keyword>
<feature type="compositionally biased region" description="Basic and acidic residues" evidence="9">
    <location>
        <begin position="606"/>
        <end position="620"/>
    </location>
</feature>
<keyword evidence="3 8" id="KW-0863">Zinc-finger</keyword>
<dbReference type="InterPro" id="IPR013088">
    <property type="entry name" value="Znf_NHR/GATA"/>
</dbReference>
<dbReference type="InParanoid" id="A0A1Y2BDD2"/>
<feature type="region of interest" description="Disordered" evidence="9">
    <location>
        <begin position="216"/>
        <end position="301"/>
    </location>
</feature>
<dbReference type="PROSITE" id="PS50114">
    <property type="entry name" value="GATA_ZN_FINGER_2"/>
    <property type="match status" value="1"/>
</dbReference>
<feature type="compositionally biased region" description="Polar residues" evidence="9">
    <location>
        <begin position="157"/>
        <end position="166"/>
    </location>
</feature>
<dbReference type="Proteomes" id="UP000193986">
    <property type="component" value="Unassembled WGS sequence"/>
</dbReference>
<feature type="domain" description="GATA-type" evidence="10">
    <location>
        <begin position="1180"/>
        <end position="1227"/>
    </location>
</feature>
<evidence type="ECO:0000256" key="1">
    <source>
        <dbReference type="ARBA" id="ARBA00004123"/>
    </source>
</evidence>
<keyword evidence="12" id="KW-1185">Reference proteome</keyword>
<feature type="compositionally biased region" description="Low complexity" evidence="9">
    <location>
        <begin position="707"/>
        <end position="717"/>
    </location>
</feature>
<keyword evidence="5" id="KW-0805">Transcription regulation</keyword>
<evidence type="ECO:0000256" key="3">
    <source>
        <dbReference type="ARBA" id="ARBA00022771"/>
    </source>
</evidence>
<feature type="compositionally biased region" description="Polar residues" evidence="9">
    <location>
        <begin position="231"/>
        <end position="249"/>
    </location>
</feature>
<evidence type="ECO:0000256" key="6">
    <source>
        <dbReference type="ARBA" id="ARBA00023163"/>
    </source>
</evidence>
<feature type="compositionally biased region" description="Polar residues" evidence="9">
    <location>
        <begin position="1109"/>
        <end position="1131"/>
    </location>
</feature>
<feature type="region of interest" description="Disordered" evidence="9">
    <location>
        <begin position="132"/>
        <end position="166"/>
    </location>
</feature>
<keyword evidence="7" id="KW-0539">Nucleus</keyword>
<comment type="subcellular location">
    <subcellularLocation>
        <location evidence="1">Nucleus</location>
    </subcellularLocation>
</comment>
<feature type="compositionally biased region" description="Low complexity" evidence="9">
    <location>
        <begin position="793"/>
        <end position="807"/>
    </location>
</feature>
<evidence type="ECO:0000256" key="7">
    <source>
        <dbReference type="ARBA" id="ARBA00023242"/>
    </source>
</evidence>
<feature type="compositionally biased region" description="Low complexity" evidence="9">
    <location>
        <begin position="372"/>
        <end position="394"/>
    </location>
</feature>
<gene>
    <name evidence="11" type="ORF">BCR39DRAFT_504239</name>
</gene>
<dbReference type="Gene3D" id="3.30.50.10">
    <property type="entry name" value="Erythroid Transcription Factor GATA-1, subunit A"/>
    <property type="match status" value="1"/>
</dbReference>
<reference evidence="11 12" key="1">
    <citation type="submission" date="2016-07" db="EMBL/GenBank/DDBJ databases">
        <title>Pervasive Adenine N6-methylation of Active Genes in Fungi.</title>
        <authorList>
            <consortium name="DOE Joint Genome Institute"/>
            <person name="Mondo S.J."/>
            <person name="Dannebaum R.O."/>
            <person name="Kuo R.C."/>
            <person name="Labutti K."/>
            <person name="Haridas S."/>
            <person name="Kuo A."/>
            <person name="Salamov A."/>
            <person name="Ahrendt S.R."/>
            <person name="Lipzen A."/>
            <person name="Sullivan W."/>
            <person name="Andreopoulos W.B."/>
            <person name="Clum A."/>
            <person name="Lindquist E."/>
            <person name="Daum C."/>
            <person name="Ramamoorthy G.K."/>
            <person name="Gryganskyi A."/>
            <person name="Culley D."/>
            <person name="Magnuson J.K."/>
            <person name="James T.Y."/>
            <person name="O'Malley M.A."/>
            <person name="Stajich J.E."/>
            <person name="Spatafora J.W."/>
            <person name="Visel A."/>
            <person name="Grigoriev I.V."/>
        </authorList>
    </citation>
    <scope>NUCLEOTIDE SEQUENCE [LARGE SCALE GENOMIC DNA]</scope>
    <source>
        <strain evidence="11 12">68-887.2</strain>
    </source>
</reference>
<feature type="compositionally biased region" description="Low complexity" evidence="9">
    <location>
        <begin position="1152"/>
        <end position="1161"/>
    </location>
</feature>
<dbReference type="CDD" id="cd00202">
    <property type="entry name" value="ZnF_GATA"/>
    <property type="match status" value="1"/>
</dbReference>
<feature type="compositionally biased region" description="Polar residues" evidence="9">
    <location>
        <begin position="280"/>
        <end position="301"/>
    </location>
</feature>
<evidence type="ECO:0000256" key="5">
    <source>
        <dbReference type="ARBA" id="ARBA00023015"/>
    </source>
</evidence>
<feature type="compositionally biased region" description="Low complexity" evidence="9">
    <location>
        <begin position="132"/>
        <end position="148"/>
    </location>
</feature>
<evidence type="ECO:0000313" key="12">
    <source>
        <dbReference type="Proteomes" id="UP000193986"/>
    </source>
</evidence>
<dbReference type="Pfam" id="PF00320">
    <property type="entry name" value="GATA"/>
    <property type="match status" value="1"/>
</dbReference>
<feature type="region of interest" description="Disordered" evidence="9">
    <location>
        <begin position="1224"/>
        <end position="1301"/>
    </location>
</feature>
<feature type="region of interest" description="Disordered" evidence="9">
    <location>
        <begin position="892"/>
        <end position="931"/>
    </location>
</feature>
<evidence type="ECO:0000259" key="10">
    <source>
        <dbReference type="PROSITE" id="PS50114"/>
    </source>
</evidence>
<dbReference type="FunFam" id="3.30.50.10:FF:000007">
    <property type="entry name" value="Nitrogen regulatory AreA, N-terminal"/>
    <property type="match status" value="1"/>
</dbReference>
<dbReference type="PANTHER" id="PTHR10071">
    <property type="entry name" value="TRANSCRIPTION FACTOR GATA FAMILY MEMBER"/>
    <property type="match status" value="1"/>
</dbReference>
<dbReference type="GO" id="GO:0008270">
    <property type="term" value="F:zinc ion binding"/>
    <property type="evidence" value="ECO:0007669"/>
    <property type="project" value="UniProtKB-KW"/>
</dbReference>
<dbReference type="Pfam" id="PF08550">
    <property type="entry name" value="GATA_AreA"/>
    <property type="match status" value="1"/>
</dbReference>
<keyword evidence="6" id="KW-0804">Transcription</keyword>
<dbReference type="InterPro" id="IPR000679">
    <property type="entry name" value="Znf_GATA"/>
</dbReference>
<dbReference type="OrthoDB" id="515401at2759"/>
<dbReference type="GO" id="GO:0000978">
    <property type="term" value="F:RNA polymerase II cis-regulatory region sequence-specific DNA binding"/>
    <property type="evidence" value="ECO:0007669"/>
    <property type="project" value="TreeGrafter"/>
</dbReference>
<feature type="compositionally biased region" description="Polar residues" evidence="9">
    <location>
        <begin position="524"/>
        <end position="541"/>
    </location>
</feature>
<evidence type="ECO:0000256" key="9">
    <source>
        <dbReference type="SAM" id="MobiDB-lite"/>
    </source>
</evidence>